<dbReference type="InterPro" id="IPR001232">
    <property type="entry name" value="SKP1-like"/>
</dbReference>
<evidence type="ECO:0000256" key="3">
    <source>
        <dbReference type="ARBA" id="ARBA00022786"/>
    </source>
</evidence>
<evidence type="ECO:0000259" key="5">
    <source>
        <dbReference type="Pfam" id="PF01466"/>
    </source>
</evidence>
<dbReference type="GO" id="GO:0009867">
    <property type="term" value="P:jasmonic acid mediated signaling pathway"/>
    <property type="evidence" value="ECO:0007669"/>
    <property type="project" value="UniProtKB-ARBA"/>
</dbReference>
<dbReference type="PANTHER" id="PTHR11165">
    <property type="entry name" value="SKP1"/>
    <property type="match status" value="1"/>
</dbReference>
<protein>
    <submittedName>
        <fullName evidence="7">SKP1-like protein 4</fullName>
    </submittedName>
</protein>
<sequence>MASQDCEAAASSRAAAASSQDCEAAASSRAEKEEQKTVRVAASSRAKKKEQKTVRVAASSSRAEKEEQKEERRTVRVTSNDGEEFEMDEAVARGSVMLRHMMELGIALDGVTLPIVSGEILALAVSYLRFHRDYDDGGSGYGYGYSYGYHSESEDTALTNFDRDLVKQLDQATLLDLLAASNYMEIEGLLRLTCQTVAEKLKGKTTEEIRQTFCIQNDYPPEEEEEVREEISWALEEKSLD</sequence>
<dbReference type="AlphaFoldDB" id="A0A199VM85"/>
<feature type="domain" description="SKP1 component dimerisation" evidence="5">
    <location>
        <begin position="188"/>
        <end position="234"/>
    </location>
</feature>
<comment type="pathway">
    <text evidence="1">Protein modification; protein ubiquitination.</text>
</comment>
<evidence type="ECO:0000256" key="2">
    <source>
        <dbReference type="ARBA" id="ARBA00009993"/>
    </source>
</evidence>
<accession>A0A199VM85</accession>
<dbReference type="Pfam" id="PF01466">
    <property type="entry name" value="Skp1"/>
    <property type="match status" value="1"/>
</dbReference>
<dbReference type="EMBL" id="LSRQ01001444">
    <property type="protein sequence ID" value="OAY77840.1"/>
    <property type="molecule type" value="Genomic_DNA"/>
</dbReference>
<evidence type="ECO:0000259" key="6">
    <source>
        <dbReference type="Pfam" id="PF03931"/>
    </source>
</evidence>
<dbReference type="InterPro" id="IPR036296">
    <property type="entry name" value="SKP1-like_dim_sf"/>
</dbReference>
<feature type="compositionally biased region" description="Basic and acidic residues" evidence="4">
    <location>
        <begin position="62"/>
        <end position="74"/>
    </location>
</feature>
<evidence type="ECO:0000313" key="7">
    <source>
        <dbReference type="EMBL" id="OAY77840.1"/>
    </source>
</evidence>
<dbReference type="InterPro" id="IPR016897">
    <property type="entry name" value="SKP1"/>
</dbReference>
<evidence type="ECO:0000256" key="1">
    <source>
        <dbReference type="ARBA" id="ARBA00004906"/>
    </source>
</evidence>
<organism evidence="7 8">
    <name type="scientific">Ananas comosus</name>
    <name type="common">Pineapple</name>
    <name type="synonym">Ananas ananas</name>
    <dbReference type="NCBI Taxonomy" id="4615"/>
    <lineage>
        <taxon>Eukaryota</taxon>
        <taxon>Viridiplantae</taxon>
        <taxon>Streptophyta</taxon>
        <taxon>Embryophyta</taxon>
        <taxon>Tracheophyta</taxon>
        <taxon>Spermatophyta</taxon>
        <taxon>Magnoliopsida</taxon>
        <taxon>Liliopsida</taxon>
        <taxon>Poales</taxon>
        <taxon>Bromeliaceae</taxon>
        <taxon>Bromelioideae</taxon>
        <taxon>Ananas</taxon>
    </lineage>
</organism>
<gene>
    <name evidence="7" type="ORF">ACMD2_03175</name>
</gene>
<evidence type="ECO:0000256" key="4">
    <source>
        <dbReference type="SAM" id="MobiDB-lite"/>
    </source>
</evidence>
<reference evidence="7 8" key="1">
    <citation type="journal article" date="2016" name="DNA Res.">
        <title>The draft genome of MD-2 pineapple using hybrid error correction of long reads.</title>
        <authorList>
            <person name="Redwan R.M."/>
            <person name="Saidin A."/>
            <person name="Kumar S.V."/>
        </authorList>
    </citation>
    <scope>NUCLEOTIDE SEQUENCE [LARGE SCALE GENOMIC DNA]</scope>
    <source>
        <strain evidence="8">cv. MD2</strain>
        <tissue evidence="7">Leaf</tissue>
    </source>
</reference>
<dbReference type="SUPFAM" id="SSF81382">
    <property type="entry name" value="Skp1 dimerisation domain-like"/>
    <property type="match status" value="1"/>
</dbReference>
<feature type="compositionally biased region" description="Low complexity" evidence="4">
    <location>
        <begin position="8"/>
        <end position="28"/>
    </location>
</feature>
<comment type="caution">
    <text evidence="7">The sequence shown here is derived from an EMBL/GenBank/DDBJ whole genome shotgun (WGS) entry which is preliminary data.</text>
</comment>
<feature type="domain" description="SKP1 component POZ" evidence="6">
    <location>
        <begin position="75"/>
        <end position="133"/>
    </location>
</feature>
<dbReference type="GO" id="GO:0006511">
    <property type="term" value="P:ubiquitin-dependent protein catabolic process"/>
    <property type="evidence" value="ECO:0007669"/>
    <property type="project" value="InterPro"/>
</dbReference>
<name>A0A199VM85_ANACO</name>
<dbReference type="STRING" id="4615.A0A199VM85"/>
<evidence type="ECO:0000313" key="8">
    <source>
        <dbReference type="Proteomes" id="UP000092600"/>
    </source>
</evidence>
<dbReference type="GO" id="GO:0016567">
    <property type="term" value="P:protein ubiquitination"/>
    <property type="evidence" value="ECO:0007669"/>
    <property type="project" value="UniProtKB-UniPathway"/>
</dbReference>
<dbReference type="UniPathway" id="UPA00143"/>
<feature type="region of interest" description="Disordered" evidence="4">
    <location>
        <begin position="1"/>
        <end position="79"/>
    </location>
</feature>
<dbReference type="InterPro" id="IPR016073">
    <property type="entry name" value="Skp1_comp_POZ"/>
</dbReference>
<comment type="similarity">
    <text evidence="2">Belongs to the SKP1 family.</text>
</comment>
<dbReference type="Gene3D" id="3.30.710.10">
    <property type="entry name" value="Potassium Channel Kv1.1, Chain A"/>
    <property type="match status" value="1"/>
</dbReference>
<dbReference type="InterPro" id="IPR011333">
    <property type="entry name" value="SKP1/BTB/POZ_sf"/>
</dbReference>
<dbReference type="SUPFAM" id="SSF54695">
    <property type="entry name" value="POZ domain"/>
    <property type="match status" value="1"/>
</dbReference>
<dbReference type="Pfam" id="PF03931">
    <property type="entry name" value="Skp1_POZ"/>
    <property type="match status" value="1"/>
</dbReference>
<proteinExistence type="inferred from homology"/>
<dbReference type="Proteomes" id="UP000092600">
    <property type="component" value="Unassembled WGS sequence"/>
</dbReference>
<keyword evidence="3" id="KW-0833">Ubl conjugation pathway</keyword>
<dbReference type="InterPro" id="IPR016072">
    <property type="entry name" value="Skp1_comp_dimer"/>
</dbReference>
<dbReference type="SMART" id="SM00512">
    <property type="entry name" value="Skp1"/>
    <property type="match status" value="1"/>
</dbReference>